<keyword evidence="3" id="KW-0732">Signal</keyword>
<dbReference type="PROSITE" id="PS50853">
    <property type="entry name" value="FN3"/>
    <property type="match status" value="1"/>
</dbReference>
<keyword evidence="2" id="KW-0119">Carbohydrate metabolism</keyword>
<dbReference type="CDD" id="cd00063">
    <property type="entry name" value="FN3"/>
    <property type="match status" value="1"/>
</dbReference>
<feature type="signal peptide" evidence="3">
    <location>
        <begin position="1"/>
        <end position="43"/>
    </location>
</feature>
<organism evidence="5 6">
    <name type="scientific">Geodermatophilus ruber</name>
    <dbReference type="NCBI Taxonomy" id="504800"/>
    <lineage>
        <taxon>Bacteria</taxon>
        <taxon>Bacillati</taxon>
        <taxon>Actinomycetota</taxon>
        <taxon>Actinomycetes</taxon>
        <taxon>Geodermatophilales</taxon>
        <taxon>Geodermatophilaceae</taxon>
        <taxon>Geodermatophilus</taxon>
    </lineage>
</organism>
<dbReference type="InterPro" id="IPR013783">
    <property type="entry name" value="Ig-like_fold"/>
</dbReference>
<reference evidence="5 6" key="1">
    <citation type="submission" date="2016-10" db="EMBL/GenBank/DDBJ databases">
        <authorList>
            <person name="de Groot N.N."/>
        </authorList>
    </citation>
    <scope>NUCLEOTIDE SEQUENCE [LARGE SCALE GENOMIC DNA]</scope>
    <source>
        <strain evidence="5 6">DSM 45317</strain>
    </source>
</reference>
<feature type="chain" id="PRO_5011693429" evidence="3">
    <location>
        <begin position="44"/>
        <end position="548"/>
    </location>
</feature>
<sequence>MSDPQHGPGGRRRRALSGWARRLVVPVAALALLPMALAPTSQAATEVTVKNPGGLAQAGPVNPAHGFPAWYEDSTGRRLEACIDHQDPLCGIPVAEVPNPSAPVAFPSNWPAEFFYQLVEADVTLRGGGTATLVLGLEGAWLNEVVNPGDQTVFARVRVDVKGGAPGTTYRFKHPFGELTVDTDGTGRGRFVQDVSPALNNFDTPLAGNFGPFLRWRPGVLPNPPAGYVGDPNVLHQVAGSPTNFNRFTAWQGTLQEGTTDLFSISGKIATNTGLTVDTARVNGGFLDVFATSKGTQLELTGQDGRFATTAMLNDPGSERFYARIALQSGAALPTEITVRNLGDNPVSSKTYKISGVTVNQAGYDGTNLTVAATAIAPATYPLEVVGFKDATGAALKLTSADPVTIPVLAPPATVTVKDAAGTTASLPVTILGGAATPAGPPTGGGTPPDPAALPGAPTGVQVTAGDGQAGATWVAPASTGTSPLLRYLVTATDAAGVVYRATAAPDATQAAVDGLVNGQRYTVRVRAVNSSGAGPSSAPLTVTPVAP</sequence>
<evidence type="ECO:0000256" key="2">
    <source>
        <dbReference type="ARBA" id="ARBA00023326"/>
    </source>
</evidence>
<evidence type="ECO:0000313" key="5">
    <source>
        <dbReference type="EMBL" id="SFK70555.1"/>
    </source>
</evidence>
<dbReference type="InterPro" id="IPR036116">
    <property type="entry name" value="FN3_sf"/>
</dbReference>
<evidence type="ECO:0000256" key="1">
    <source>
        <dbReference type="ARBA" id="ARBA00023295"/>
    </source>
</evidence>
<dbReference type="SUPFAM" id="SSF49265">
    <property type="entry name" value="Fibronectin type III"/>
    <property type="match status" value="1"/>
</dbReference>
<dbReference type="SMART" id="SM00060">
    <property type="entry name" value="FN3"/>
    <property type="match status" value="1"/>
</dbReference>
<evidence type="ECO:0000313" key="6">
    <source>
        <dbReference type="Proteomes" id="UP000199152"/>
    </source>
</evidence>
<keyword evidence="1" id="KW-0326">Glycosidase</keyword>
<protein>
    <submittedName>
        <fullName evidence="5">Fibronectin type III domain-containing protein</fullName>
    </submittedName>
</protein>
<gene>
    <name evidence="5" type="ORF">SAMN04488085_103138</name>
</gene>
<keyword evidence="2" id="KW-0624">Polysaccharide degradation</keyword>
<evidence type="ECO:0000259" key="4">
    <source>
        <dbReference type="PROSITE" id="PS50853"/>
    </source>
</evidence>
<dbReference type="InterPro" id="IPR003961">
    <property type="entry name" value="FN3_dom"/>
</dbReference>
<dbReference type="GO" id="GO:0000272">
    <property type="term" value="P:polysaccharide catabolic process"/>
    <property type="evidence" value="ECO:0007669"/>
    <property type="project" value="UniProtKB-KW"/>
</dbReference>
<dbReference type="GO" id="GO:0016798">
    <property type="term" value="F:hydrolase activity, acting on glycosyl bonds"/>
    <property type="evidence" value="ECO:0007669"/>
    <property type="project" value="UniProtKB-KW"/>
</dbReference>
<dbReference type="OrthoDB" id="9805017at2"/>
<evidence type="ECO:0000256" key="3">
    <source>
        <dbReference type="SAM" id="SignalP"/>
    </source>
</evidence>
<dbReference type="RefSeq" id="WP_143087092.1">
    <property type="nucleotide sequence ID" value="NZ_FOSW01000003.1"/>
</dbReference>
<dbReference type="Gene3D" id="2.60.40.10">
    <property type="entry name" value="Immunoglobulins"/>
    <property type="match status" value="1"/>
</dbReference>
<keyword evidence="6" id="KW-1185">Reference proteome</keyword>
<proteinExistence type="predicted"/>
<accession>A0A1I4BPE9</accession>
<dbReference type="EMBL" id="FOSW01000003">
    <property type="protein sequence ID" value="SFK70555.1"/>
    <property type="molecule type" value="Genomic_DNA"/>
</dbReference>
<name>A0A1I4BPE9_9ACTN</name>
<dbReference type="Pfam" id="PF00041">
    <property type="entry name" value="fn3"/>
    <property type="match status" value="1"/>
</dbReference>
<dbReference type="STRING" id="504800.SAMN04488085_103138"/>
<dbReference type="InParanoid" id="A0A1I4BPE9"/>
<feature type="domain" description="Fibronectin type-III" evidence="4">
    <location>
        <begin position="454"/>
        <end position="548"/>
    </location>
</feature>
<dbReference type="AlphaFoldDB" id="A0A1I4BPE9"/>
<keyword evidence="1" id="KW-0378">Hydrolase</keyword>
<dbReference type="Proteomes" id="UP000199152">
    <property type="component" value="Unassembled WGS sequence"/>
</dbReference>